<feature type="compositionally biased region" description="Low complexity" evidence="1">
    <location>
        <begin position="782"/>
        <end position="813"/>
    </location>
</feature>
<name>A0A8H7C840_AGABI</name>
<evidence type="ECO:0000313" key="2">
    <source>
        <dbReference type="EMBL" id="KAF7770292.1"/>
    </source>
</evidence>
<feature type="compositionally biased region" description="Basic and acidic residues" evidence="1">
    <location>
        <begin position="1040"/>
        <end position="1074"/>
    </location>
</feature>
<feature type="region of interest" description="Disordered" evidence="1">
    <location>
        <begin position="681"/>
        <end position="711"/>
    </location>
</feature>
<feature type="compositionally biased region" description="Low complexity" evidence="1">
    <location>
        <begin position="1081"/>
        <end position="1098"/>
    </location>
</feature>
<feature type="compositionally biased region" description="Low complexity" evidence="1">
    <location>
        <begin position="1010"/>
        <end position="1037"/>
    </location>
</feature>
<comment type="caution">
    <text evidence="2">The sequence shown here is derived from an EMBL/GenBank/DDBJ whole genome shotgun (WGS) entry which is preliminary data.</text>
</comment>
<organism evidence="2 3">
    <name type="scientific">Agaricus bisporus var. burnettii</name>
    <dbReference type="NCBI Taxonomy" id="192524"/>
    <lineage>
        <taxon>Eukaryota</taxon>
        <taxon>Fungi</taxon>
        <taxon>Dikarya</taxon>
        <taxon>Basidiomycota</taxon>
        <taxon>Agaricomycotina</taxon>
        <taxon>Agaricomycetes</taxon>
        <taxon>Agaricomycetidae</taxon>
        <taxon>Agaricales</taxon>
        <taxon>Agaricineae</taxon>
        <taxon>Agaricaceae</taxon>
        <taxon>Agaricus</taxon>
    </lineage>
</organism>
<feature type="compositionally biased region" description="Low complexity" evidence="1">
    <location>
        <begin position="944"/>
        <end position="968"/>
    </location>
</feature>
<dbReference type="AlphaFoldDB" id="A0A8H7C840"/>
<feature type="compositionally biased region" description="Basic and acidic residues" evidence="1">
    <location>
        <begin position="752"/>
        <end position="765"/>
    </location>
</feature>
<proteinExistence type="predicted"/>
<feature type="region of interest" description="Disordered" evidence="1">
    <location>
        <begin position="644"/>
        <end position="663"/>
    </location>
</feature>
<feature type="region of interest" description="Disordered" evidence="1">
    <location>
        <begin position="1008"/>
        <end position="1131"/>
    </location>
</feature>
<dbReference type="EMBL" id="JABXXO010000009">
    <property type="protein sequence ID" value="KAF7770292.1"/>
    <property type="molecule type" value="Genomic_DNA"/>
</dbReference>
<feature type="compositionally biased region" description="Low complexity" evidence="1">
    <location>
        <begin position="845"/>
        <end position="856"/>
    </location>
</feature>
<evidence type="ECO:0000256" key="1">
    <source>
        <dbReference type="SAM" id="MobiDB-lite"/>
    </source>
</evidence>
<feature type="region of interest" description="Disordered" evidence="1">
    <location>
        <begin position="845"/>
        <end position="968"/>
    </location>
</feature>
<feature type="compositionally biased region" description="Low complexity" evidence="1">
    <location>
        <begin position="599"/>
        <end position="615"/>
    </location>
</feature>
<feature type="region of interest" description="Disordered" evidence="1">
    <location>
        <begin position="727"/>
        <end position="818"/>
    </location>
</feature>
<feature type="compositionally biased region" description="Low complexity" evidence="1">
    <location>
        <begin position="688"/>
        <end position="711"/>
    </location>
</feature>
<gene>
    <name evidence="2" type="ORF">Agabi119p4_6266</name>
</gene>
<evidence type="ECO:0000313" key="3">
    <source>
        <dbReference type="Proteomes" id="UP000629468"/>
    </source>
</evidence>
<dbReference type="Proteomes" id="UP000629468">
    <property type="component" value="Unassembled WGS sequence"/>
</dbReference>
<sequence length="1155" mass="126040">MPPVLPHDVWLNIAGFLPTLALRALYPVNASLLHIALDARYRQVSFIYWDDRVLRNLIRLSDPYVAGFVKILYIYPGFLKEVMDREAPNRSNEKEKEREKPSFHDRLADITHHLQDKVLALSRYQTERSGAEETKLHKLPPKASMRKLRERLKTAQDVMHAVIDLLRSLPSLTDYYITWYGLPTTSLSLTNLAVPCLGAPLVSPSLSKLSLDISLENLESLCSASFRVSRLEHLHLHLHSDHTLSPDSLTHMLNARLARSISSLAPYLRSLSIEAHEPIDIGPLLAGLDLLGKLDTLALALPLQKPHLGNPKAFGRFLRSQAHTIKVLRLRVTQHDSASTGPGSHWRSIGPADPWSLNSWVRTVFGTEAGGDFQEGFDEHGVAEPLGEYEMNALESLEISSNLLPLETALYCAERFGRKVQTLSLLGSTKSFEFVKELIKVLSGEKKSGSLTEEDEGASKPETPNVNTNLRTLRLGPAALSPQLIDLFAHNLNNLRHLRLVVKHFLPSQDAVPIYGSSRMRGDGDGVQLEEQVYEFLETMQNDWSWPWWGLKTISVYSDSSTLSSPLSPPLLARQPALSPQETTPTMPLPVAPFRNRSSKISSLPPSFTSSTTTITGKKDHFTAASTLSGLELPKISVSAPITRYPTPSASTPPHPSALLDLPSSYSTSALPLPTSLKTEPITLNEEPSSPSSLAPAPSLQLSSISTPSSPIGASYDSSPISYVSLPSASTSALPGPSSYAYMRGDDDDGGDVSRRHATSHEGHGMRPSTIGKPPPRSQFATITTSSSPLSSTITTTSGSAVSSSSSPSTPTRGSHHHMFGFLRSRKEKGVREKKNVNVNVDNTTLTSATSHTHLAPLPIRNSSNGSGGSGGERRKKMRPLVVMTGHSTHSQDVSERMVKDSNCQSKMGKSGGGGGGASTTVVGDKEKASSSRREDEKAITRVESSTRLATRTSTSTSEETPVNSTTTIHVDDVNENKARRKEKKKSSGLYALAVRVKDHNRYWQKDYSRSLPSSSSLTSAPLSPVMTPCSSASSSSYQQKDEREGERVGVEREKDLIEWEWKREKEQRHMGMKEKKRRPLASFGSLSSMSGLSEYSTSGGGGRSTSDEGDSSFTSSSKKDGYGSGVGEEEERITLEVALDEILGRCLPGARVVR</sequence>
<feature type="compositionally biased region" description="Basic and acidic residues" evidence="1">
    <location>
        <begin position="924"/>
        <end position="941"/>
    </location>
</feature>
<feature type="region of interest" description="Disordered" evidence="1">
    <location>
        <begin position="596"/>
        <end position="615"/>
    </location>
</feature>
<accession>A0A8H7C840</accession>
<reference evidence="2 3" key="1">
    <citation type="journal article" name="Sci. Rep.">
        <title>Telomere-to-telomere assembled and centromere annotated genomes of the two main subspecies of the button mushroom Agaricus bisporus reveal especially polymorphic chromosome ends.</title>
        <authorList>
            <person name="Sonnenberg A.S.M."/>
            <person name="Sedaghat-Telgerd N."/>
            <person name="Lavrijssen B."/>
            <person name="Ohm R.A."/>
            <person name="Hendrickx P.M."/>
            <person name="Scholtmeijer K."/>
            <person name="Baars J.J.P."/>
            <person name="van Peer A."/>
        </authorList>
    </citation>
    <scope>NUCLEOTIDE SEQUENCE [LARGE SCALE GENOMIC DNA]</scope>
    <source>
        <strain evidence="2 3">H119_p4</strain>
    </source>
</reference>
<protein>
    <submittedName>
        <fullName evidence="2">Uncharacterized protein</fullName>
    </submittedName>
</protein>